<accession>A0A8H4ALA9</accession>
<sequence length="149" mass="17069">MEYDNKTGINKVDNKTLGRVRRAIDTNHIDQRKLNELDLEEDSMNDKTLDKSNYEMLVRANQEQQSSIENDGSNMKLLVSKINDEDKDKKMDDLPELDREVIQNIKWDVNGEVVMPEIGDESMNAADMDNEIADGLFNPEGKCLTEHPV</sequence>
<keyword evidence="2" id="KW-1185">Reference proteome</keyword>
<protein>
    <submittedName>
        <fullName evidence="1">Uncharacterized protein</fullName>
    </submittedName>
</protein>
<dbReference type="AlphaFoldDB" id="A0A8H4ALA9"/>
<evidence type="ECO:0000313" key="1">
    <source>
        <dbReference type="EMBL" id="KAF0509352.1"/>
    </source>
</evidence>
<gene>
    <name evidence="1" type="ORF">F8M41_018590</name>
</gene>
<reference evidence="1 2" key="1">
    <citation type="journal article" date="2019" name="Environ. Microbiol.">
        <title>At the nexus of three kingdoms: the genome of the mycorrhizal fungus Gigaspora margarita provides insights into plant, endobacterial and fungal interactions.</title>
        <authorList>
            <person name="Venice F."/>
            <person name="Ghignone S."/>
            <person name="Salvioli di Fossalunga A."/>
            <person name="Amselem J."/>
            <person name="Novero M."/>
            <person name="Xianan X."/>
            <person name="Sedzielewska Toro K."/>
            <person name="Morin E."/>
            <person name="Lipzen A."/>
            <person name="Grigoriev I.V."/>
            <person name="Henrissat B."/>
            <person name="Martin F.M."/>
            <person name="Bonfante P."/>
        </authorList>
    </citation>
    <scope>NUCLEOTIDE SEQUENCE [LARGE SCALE GENOMIC DNA]</scope>
    <source>
        <strain evidence="1 2">BEG34</strain>
    </source>
</reference>
<organism evidence="1 2">
    <name type="scientific">Gigaspora margarita</name>
    <dbReference type="NCBI Taxonomy" id="4874"/>
    <lineage>
        <taxon>Eukaryota</taxon>
        <taxon>Fungi</taxon>
        <taxon>Fungi incertae sedis</taxon>
        <taxon>Mucoromycota</taxon>
        <taxon>Glomeromycotina</taxon>
        <taxon>Glomeromycetes</taxon>
        <taxon>Diversisporales</taxon>
        <taxon>Gigasporaceae</taxon>
        <taxon>Gigaspora</taxon>
    </lineage>
</organism>
<dbReference type="EMBL" id="WTPW01000457">
    <property type="protein sequence ID" value="KAF0509352.1"/>
    <property type="molecule type" value="Genomic_DNA"/>
</dbReference>
<name>A0A8H4ALA9_GIGMA</name>
<comment type="caution">
    <text evidence="1">The sequence shown here is derived from an EMBL/GenBank/DDBJ whole genome shotgun (WGS) entry which is preliminary data.</text>
</comment>
<evidence type="ECO:0000313" key="2">
    <source>
        <dbReference type="Proteomes" id="UP000439903"/>
    </source>
</evidence>
<dbReference type="Proteomes" id="UP000439903">
    <property type="component" value="Unassembled WGS sequence"/>
</dbReference>
<proteinExistence type="predicted"/>